<dbReference type="InterPro" id="IPR036641">
    <property type="entry name" value="HPT_dom_sf"/>
</dbReference>
<dbReference type="Gene3D" id="3.30.565.10">
    <property type="entry name" value="Histidine kinase-like ATPase, C-terminal domain"/>
    <property type="match status" value="1"/>
</dbReference>
<dbReference type="Gene3D" id="1.20.120.160">
    <property type="entry name" value="HPT domain"/>
    <property type="match status" value="1"/>
</dbReference>
<dbReference type="PANTHER" id="PTHR43395:SF1">
    <property type="entry name" value="CHEMOTAXIS PROTEIN CHEA"/>
    <property type="match status" value="1"/>
</dbReference>
<feature type="domain" description="HPt" evidence="12">
    <location>
        <begin position="1"/>
        <end position="107"/>
    </location>
</feature>
<keyword evidence="6" id="KW-0902">Two-component regulatory system</keyword>
<evidence type="ECO:0000259" key="12">
    <source>
        <dbReference type="PROSITE" id="PS50894"/>
    </source>
</evidence>
<feature type="modified residue" description="4-aspartylphosphate" evidence="8">
    <location>
        <position position="599"/>
    </location>
</feature>
<gene>
    <name evidence="13" type="ORF">AVT10_02860</name>
</gene>
<dbReference type="PROSITE" id="PS50109">
    <property type="entry name" value="HIS_KIN"/>
    <property type="match status" value="1"/>
</dbReference>
<feature type="modified residue" description="Phosphohistidine" evidence="7">
    <location>
        <position position="46"/>
    </location>
</feature>
<dbReference type="EC" id="2.7.13.3" evidence="2"/>
<dbReference type="InterPro" id="IPR004358">
    <property type="entry name" value="Sig_transdc_His_kin-like_C"/>
</dbReference>
<dbReference type="RefSeq" id="WP_066689780.1">
    <property type="nucleotide sequence ID" value="NZ_CP117025.1"/>
</dbReference>
<evidence type="ECO:0000256" key="5">
    <source>
        <dbReference type="ARBA" id="ARBA00022777"/>
    </source>
</evidence>
<evidence type="ECO:0000259" key="10">
    <source>
        <dbReference type="PROSITE" id="PS50110"/>
    </source>
</evidence>
<dbReference type="InterPro" id="IPR003594">
    <property type="entry name" value="HATPase_dom"/>
</dbReference>
<evidence type="ECO:0000256" key="6">
    <source>
        <dbReference type="ARBA" id="ARBA00023012"/>
    </source>
</evidence>
<feature type="domain" description="Histidine kinase" evidence="9">
    <location>
        <begin position="143"/>
        <end position="396"/>
    </location>
</feature>
<evidence type="ECO:0000259" key="9">
    <source>
        <dbReference type="PROSITE" id="PS50109"/>
    </source>
</evidence>
<comment type="catalytic activity">
    <reaction evidence="1">
        <text>ATP + protein L-histidine = ADP + protein N-phospho-L-histidine.</text>
        <dbReference type="EC" id="2.7.13.3"/>
    </reaction>
</comment>
<dbReference type="SUPFAM" id="SSF52172">
    <property type="entry name" value="CheY-like"/>
    <property type="match status" value="1"/>
</dbReference>
<evidence type="ECO:0000313" key="14">
    <source>
        <dbReference type="Proteomes" id="UP000076609"/>
    </source>
</evidence>
<sequence length="667" mass="70854">MDELQAELLAAFASELAEHMAGIRAALADADAGRPVDLREFSRRAHSLKGAARAVELPESEAAAHEAEALILAIERGERAMDGAAIAELRRLADAIEDGAAPDTNDSATDIEPERRVAVSGHRVERLGRSLHVMATQIAEQGMVADRLNALAEDLAALSPLLATAGDSEAARRLRQATGELDRIRRLHGRLRDALDRSSAELERDGERLLLQPVATLFDGYERAVRDLATAEGKVARLRTTETDGEADRRVLNALRDPLLHVLRNAVRHGIETPDRRHRAGKEDTGTISIDTRIDRGRLIITVRDDGAGLDDAAIVARARAADLIPADAPPPRGQALHALLFEQGLSTADRLDEVAGRGIGLSVVAEVARRLHGSASIAPGSGGGTVVTIAVPVALTRRTLLMVEVGDTVCALPADAVRQVLRIDPADLSPSGAEVMLPVNGQPLPVTRLGDILGTAQADAAGPLRAVVLEAEGVRRVLIVDALRDVRALLVGDAAAIAADLPLVLGTVLTNGEVVLVLDPAQLVRDRASGRAASPYVAPQAEAQSRTILVVDDSITTRTLERSILEAQGYRVLVEVDGLAGLERLRSGLDAIDLVVADVEMPRMDGFALLAAIRNDPALKTLPVIMMTSRNSPDDIERGLSLGADAYVTKQDFDQGMLIGTVQQLI</sequence>
<evidence type="ECO:0000256" key="8">
    <source>
        <dbReference type="PROSITE-ProRule" id="PRU00169"/>
    </source>
</evidence>
<dbReference type="InterPro" id="IPR036061">
    <property type="entry name" value="CheW-like_dom_sf"/>
</dbReference>
<dbReference type="Pfam" id="PF00072">
    <property type="entry name" value="Response_reg"/>
    <property type="match status" value="1"/>
</dbReference>
<keyword evidence="4" id="KW-0808">Transferase</keyword>
<dbReference type="InterPro" id="IPR011006">
    <property type="entry name" value="CheY-like_superfamily"/>
</dbReference>
<dbReference type="InterPro" id="IPR005467">
    <property type="entry name" value="His_kinase_dom"/>
</dbReference>
<comment type="caution">
    <text evidence="13">The sequence shown here is derived from an EMBL/GenBank/DDBJ whole genome shotgun (WGS) entry which is preliminary data.</text>
</comment>
<keyword evidence="14" id="KW-1185">Reference proteome</keyword>
<dbReference type="InterPro" id="IPR051315">
    <property type="entry name" value="Bact_Chemotaxis_CheA"/>
</dbReference>
<evidence type="ECO:0000256" key="1">
    <source>
        <dbReference type="ARBA" id="ARBA00000085"/>
    </source>
</evidence>
<dbReference type="PROSITE" id="PS50110">
    <property type="entry name" value="RESPONSE_REGULATORY"/>
    <property type="match status" value="1"/>
</dbReference>
<dbReference type="SMART" id="SM00448">
    <property type="entry name" value="REC"/>
    <property type="match status" value="1"/>
</dbReference>
<keyword evidence="3 8" id="KW-0597">Phosphoprotein</keyword>
<feature type="domain" description="CheW-like" evidence="11">
    <location>
        <begin position="398"/>
        <end position="530"/>
    </location>
</feature>
<name>A0ABR5YDM4_9SPHN</name>
<evidence type="ECO:0000256" key="4">
    <source>
        <dbReference type="ARBA" id="ARBA00022679"/>
    </source>
</evidence>
<dbReference type="InterPro" id="IPR001789">
    <property type="entry name" value="Sig_transdc_resp-reg_receiver"/>
</dbReference>
<dbReference type="SMART" id="SM00260">
    <property type="entry name" value="CheW"/>
    <property type="match status" value="1"/>
</dbReference>
<dbReference type="SUPFAM" id="SSF47226">
    <property type="entry name" value="Histidine-containing phosphotransfer domain, HPT domain"/>
    <property type="match status" value="1"/>
</dbReference>
<dbReference type="SUPFAM" id="SSF50341">
    <property type="entry name" value="CheW-like"/>
    <property type="match status" value="1"/>
</dbReference>
<organism evidence="13 14">
    <name type="scientific">Sphingomonas hankookensis</name>
    <dbReference type="NCBI Taxonomy" id="563996"/>
    <lineage>
        <taxon>Bacteria</taxon>
        <taxon>Pseudomonadati</taxon>
        <taxon>Pseudomonadota</taxon>
        <taxon>Alphaproteobacteria</taxon>
        <taxon>Sphingomonadales</taxon>
        <taxon>Sphingomonadaceae</taxon>
        <taxon>Sphingomonas</taxon>
    </lineage>
</organism>
<protein>
    <recommendedName>
        <fullName evidence="2">histidine kinase</fullName>
        <ecNumber evidence="2">2.7.13.3</ecNumber>
    </recommendedName>
</protein>
<evidence type="ECO:0000313" key="13">
    <source>
        <dbReference type="EMBL" id="KZE15300.1"/>
    </source>
</evidence>
<keyword evidence="5" id="KW-0418">Kinase</keyword>
<dbReference type="SMART" id="SM00073">
    <property type="entry name" value="HPT"/>
    <property type="match status" value="1"/>
</dbReference>
<accession>A0ABR5YDM4</accession>
<evidence type="ECO:0000256" key="2">
    <source>
        <dbReference type="ARBA" id="ARBA00012438"/>
    </source>
</evidence>
<evidence type="ECO:0000256" key="3">
    <source>
        <dbReference type="ARBA" id="ARBA00022553"/>
    </source>
</evidence>
<evidence type="ECO:0000256" key="7">
    <source>
        <dbReference type="PROSITE-ProRule" id="PRU00110"/>
    </source>
</evidence>
<dbReference type="Pfam" id="PF01584">
    <property type="entry name" value="CheW"/>
    <property type="match status" value="1"/>
</dbReference>
<evidence type="ECO:0000259" key="11">
    <source>
        <dbReference type="PROSITE" id="PS50851"/>
    </source>
</evidence>
<dbReference type="SMART" id="SM00387">
    <property type="entry name" value="HATPase_c"/>
    <property type="match status" value="1"/>
</dbReference>
<feature type="domain" description="Response regulatory" evidence="10">
    <location>
        <begin position="548"/>
        <end position="666"/>
    </location>
</feature>
<dbReference type="InterPro" id="IPR002545">
    <property type="entry name" value="CheW-lke_dom"/>
</dbReference>
<dbReference type="PRINTS" id="PR00344">
    <property type="entry name" value="BCTRLSENSOR"/>
</dbReference>
<dbReference type="InterPro" id="IPR008207">
    <property type="entry name" value="Sig_transdc_His_kin_Hpt_dom"/>
</dbReference>
<dbReference type="Pfam" id="PF01627">
    <property type="entry name" value="Hpt"/>
    <property type="match status" value="1"/>
</dbReference>
<dbReference type="InterPro" id="IPR036890">
    <property type="entry name" value="HATPase_C_sf"/>
</dbReference>
<reference evidence="14" key="1">
    <citation type="submission" date="2016-01" db="EMBL/GenBank/DDBJ databases">
        <title>Draft genome of Chromobacterium sp. F49.</title>
        <authorList>
            <person name="Hong K.W."/>
        </authorList>
    </citation>
    <scope>NUCLEOTIDE SEQUENCE [LARGE SCALE GENOMIC DNA]</scope>
    <source>
        <strain evidence="14">CN3</strain>
    </source>
</reference>
<proteinExistence type="predicted"/>
<dbReference type="PROSITE" id="PS50851">
    <property type="entry name" value="CHEW"/>
    <property type="match status" value="1"/>
</dbReference>
<dbReference type="PROSITE" id="PS50894">
    <property type="entry name" value="HPT"/>
    <property type="match status" value="1"/>
</dbReference>
<dbReference type="Pfam" id="PF02518">
    <property type="entry name" value="HATPase_c"/>
    <property type="match status" value="1"/>
</dbReference>
<dbReference type="PANTHER" id="PTHR43395">
    <property type="entry name" value="SENSOR HISTIDINE KINASE CHEA"/>
    <property type="match status" value="1"/>
</dbReference>
<dbReference type="Gene3D" id="3.40.50.2300">
    <property type="match status" value="1"/>
</dbReference>
<dbReference type="Proteomes" id="UP000076609">
    <property type="component" value="Unassembled WGS sequence"/>
</dbReference>
<dbReference type="EMBL" id="LQQO01000012">
    <property type="protein sequence ID" value="KZE15300.1"/>
    <property type="molecule type" value="Genomic_DNA"/>
</dbReference>
<dbReference type="SUPFAM" id="SSF55874">
    <property type="entry name" value="ATPase domain of HSP90 chaperone/DNA topoisomerase II/histidine kinase"/>
    <property type="match status" value="1"/>
</dbReference>